<evidence type="ECO:0000256" key="8">
    <source>
        <dbReference type="ARBA" id="ARBA00022692"/>
    </source>
</evidence>
<feature type="transmembrane region" description="Helical" evidence="19">
    <location>
        <begin position="154"/>
        <end position="181"/>
    </location>
</feature>
<evidence type="ECO:0000256" key="16">
    <source>
        <dbReference type="ARBA" id="ARBA00023136"/>
    </source>
</evidence>
<reference evidence="21" key="1">
    <citation type="journal article" name="Insects">
        <title>Tracking the Distribution and Burst of Nuclear Mitochondrial DNA Sequences (NUMTs) in Fig Wasp Genomes.</title>
        <authorList>
            <person name="Wang J.X."/>
            <person name="Liu J."/>
            <person name="Miao Y.H."/>
            <person name="Huang D.W."/>
            <person name="Xiao J.H."/>
        </authorList>
    </citation>
    <scope>NUCLEOTIDE SEQUENCE</scope>
</reference>
<dbReference type="PANTHER" id="PTHR46552">
    <property type="entry name" value="NADH-UBIQUINONE OXIDOREDUCTASE CHAIN 2"/>
    <property type="match status" value="1"/>
</dbReference>
<dbReference type="InterPro" id="IPR050175">
    <property type="entry name" value="Complex_I_Subunit_2"/>
</dbReference>
<name>A0A8A3UTY3_9HYME</name>
<evidence type="ECO:0000256" key="2">
    <source>
        <dbReference type="ARBA" id="ARBA00004448"/>
    </source>
</evidence>
<keyword evidence="16 19" id="KW-0472">Membrane</keyword>
<keyword evidence="8 19" id="KW-0812">Transmembrane</keyword>
<keyword evidence="13" id="KW-0520">NAD</keyword>
<evidence type="ECO:0000259" key="20">
    <source>
        <dbReference type="Pfam" id="PF00361"/>
    </source>
</evidence>
<keyword evidence="14" id="KW-0830">Ubiquinone</keyword>
<comment type="subcellular location">
    <subcellularLocation>
        <location evidence="2">Mitochondrion inner membrane</location>
        <topology evidence="2">Multi-pass membrane protein</topology>
    </subcellularLocation>
</comment>
<comment type="similarity">
    <text evidence="3">Belongs to the complex I subunit 2 family.</text>
</comment>
<keyword evidence="7" id="KW-0679">Respiratory chain</keyword>
<keyword evidence="9" id="KW-0999">Mitochondrion inner membrane</keyword>
<evidence type="ECO:0000313" key="21">
    <source>
        <dbReference type="EMBL" id="QTA50550.1"/>
    </source>
</evidence>
<evidence type="ECO:0000256" key="18">
    <source>
        <dbReference type="ARBA" id="ARBA00049551"/>
    </source>
</evidence>
<dbReference type="EMBL" id="MT947601">
    <property type="protein sequence ID" value="QTA50550.1"/>
    <property type="molecule type" value="Genomic_DNA"/>
</dbReference>
<feature type="transmembrane region" description="Helical" evidence="19">
    <location>
        <begin position="93"/>
        <end position="114"/>
    </location>
</feature>
<evidence type="ECO:0000256" key="3">
    <source>
        <dbReference type="ARBA" id="ARBA00007012"/>
    </source>
</evidence>
<evidence type="ECO:0000256" key="14">
    <source>
        <dbReference type="ARBA" id="ARBA00023075"/>
    </source>
</evidence>
<evidence type="ECO:0000256" key="1">
    <source>
        <dbReference type="ARBA" id="ARBA00003257"/>
    </source>
</evidence>
<evidence type="ECO:0000256" key="13">
    <source>
        <dbReference type="ARBA" id="ARBA00023027"/>
    </source>
</evidence>
<feature type="transmembrane region" description="Helical" evidence="19">
    <location>
        <begin position="65"/>
        <end position="87"/>
    </location>
</feature>
<evidence type="ECO:0000256" key="6">
    <source>
        <dbReference type="ARBA" id="ARBA00022448"/>
    </source>
</evidence>
<feature type="transmembrane region" description="Helical" evidence="19">
    <location>
        <begin position="241"/>
        <end position="263"/>
    </location>
</feature>
<evidence type="ECO:0000256" key="11">
    <source>
        <dbReference type="ARBA" id="ARBA00022982"/>
    </source>
</evidence>
<comment type="catalytic activity">
    <reaction evidence="18">
        <text>a ubiquinone + NADH + 5 H(+)(in) = a ubiquinol + NAD(+) + 4 H(+)(out)</text>
        <dbReference type="Rhea" id="RHEA:29091"/>
        <dbReference type="Rhea" id="RHEA-COMP:9565"/>
        <dbReference type="Rhea" id="RHEA-COMP:9566"/>
        <dbReference type="ChEBI" id="CHEBI:15378"/>
        <dbReference type="ChEBI" id="CHEBI:16389"/>
        <dbReference type="ChEBI" id="CHEBI:17976"/>
        <dbReference type="ChEBI" id="CHEBI:57540"/>
        <dbReference type="ChEBI" id="CHEBI:57945"/>
        <dbReference type="EC" id="7.1.1.2"/>
    </reaction>
</comment>
<feature type="transmembrane region" description="Helical" evidence="19">
    <location>
        <begin position="35"/>
        <end position="53"/>
    </location>
</feature>
<dbReference type="EC" id="7.1.1.2" evidence="4"/>
<feature type="transmembrane region" description="Helical" evidence="19">
    <location>
        <begin position="275"/>
        <end position="305"/>
    </location>
</feature>
<evidence type="ECO:0000256" key="10">
    <source>
        <dbReference type="ARBA" id="ARBA00022967"/>
    </source>
</evidence>
<evidence type="ECO:0000256" key="17">
    <source>
        <dbReference type="ARBA" id="ARBA00031028"/>
    </source>
</evidence>
<evidence type="ECO:0000256" key="7">
    <source>
        <dbReference type="ARBA" id="ARBA00022660"/>
    </source>
</evidence>
<comment type="function">
    <text evidence="1">Core subunit of the mitochondrial membrane respiratory chain NADH dehydrogenase (Complex I) that is believed to belong to the minimal assembly required for catalysis. Complex I functions in the transfer of electrons from NADH to the respiratory chain. The immediate electron acceptor for the enzyme is believed to be ubiquinone.</text>
</comment>
<dbReference type="AlphaFoldDB" id="A0A8A3UTY3"/>
<evidence type="ECO:0000256" key="5">
    <source>
        <dbReference type="ARBA" id="ARBA00021008"/>
    </source>
</evidence>
<protein>
    <recommendedName>
        <fullName evidence="5">NADH-ubiquinone oxidoreductase chain 2</fullName>
        <ecNumber evidence="4">7.1.1.2</ecNumber>
    </recommendedName>
    <alternativeName>
        <fullName evidence="17">NADH dehydrogenase subunit 2</fullName>
    </alternativeName>
</protein>
<dbReference type="Pfam" id="PF00361">
    <property type="entry name" value="Proton_antipo_M"/>
    <property type="match status" value="1"/>
</dbReference>
<dbReference type="GO" id="GO:0006120">
    <property type="term" value="P:mitochondrial electron transport, NADH to ubiquinone"/>
    <property type="evidence" value="ECO:0007669"/>
    <property type="project" value="TreeGrafter"/>
</dbReference>
<keyword evidence="12 19" id="KW-1133">Transmembrane helix</keyword>
<evidence type="ECO:0000256" key="19">
    <source>
        <dbReference type="SAM" id="Phobius"/>
    </source>
</evidence>
<evidence type="ECO:0000256" key="15">
    <source>
        <dbReference type="ARBA" id="ARBA00023128"/>
    </source>
</evidence>
<keyword evidence="11" id="KW-0249">Electron transport</keyword>
<evidence type="ECO:0000256" key="9">
    <source>
        <dbReference type="ARBA" id="ARBA00022792"/>
    </source>
</evidence>
<feature type="transmembrane region" description="Helical" evidence="19">
    <location>
        <begin position="202"/>
        <end position="221"/>
    </location>
</feature>
<organism evidence="21">
    <name type="scientific">Wiebesia pumilae</name>
    <dbReference type="NCBI Taxonomy" id="150944"/>
    <lineage>
        <taxon>Eukaryota</taxon>
        <taxon>Metazoa</taxon>
        <taxon>Ecdysozoa</taxon>
        <taxon>Arthropoda</taxon>
        <taxon>Hexapoda</taxon>
        <taxon>Insecta</taxon>
        <taxon>Pterygota</taxon>
        <taxon>Neoptera</taxon>
        <taxon>Endopterygota</taxon>
        <taxon>Hymenoptera</taxon>
        <taxon>Apocrita</taxon>
        <taxon>Proctotrupomorpha</taxon>
        <taxon>Chalcidoidea</taxon>
        <taxon>Agaonidae</taxon>
        <taxon>Agaoninae</taxon>
        <taxon>Wiebesia</taxon>
    </lineage>
</organism>
<keyword evidence="10" id="KW-1278">Translocase</keyword>
<evidence type="ECO:0000256" key="12">
    <source>
        <dbReference type="ARBA" id="ARBA00022989"/>
    </source>
</evidence>
<geneLocation type="mitochondrion" evidence="21"/>
<feature type="transmembrane region" description="Helical" evidence="19">
    <location>
        <begin position="126"/>
        <end position="148"/>
    </location>
</feature>
<sequence>MNFMINIMMLYIILLYPSTMIMIFTNIISCNASSWFIYWILMELNLTAFIYLISKDPNIKPANLMNYFLIQANASMLYLFSSLFMYFNENNFMIFPMIISLIVKLGIFPFHMWYIKILTNLNWMNIFLISTIQKIIPFNIINSLINYINPNYNSLMFIIITMNVIYASFMGLQSFSIKIIMGYSSMIQTSWILMLMNSNEKICILYILTYILISSSLMWLFYYLNINFLQDLYKMKFMKIIYMYMLIMPMLSLAGLPPFTGFLMKWMAIKSMINFSFNLLMIFILSSLISTFFYVRFTYSFFMYYFYTKKNNFKLINFNFSIPESLIYMNWFSMMFLFIYLYI</sequence>
<dbReference type="PANTHER" id="PTHR46552:SF1">
    <property type="entry name" value="NADH-UBIQUINONE OXIDOREDUCTASE CHAIN 2"/>
    <property type="match status" value="1"/>
</dbReference>
<dbReference type="InterPro" id="IPR001750">
    <property type="entry name" value="ND/Mrp_TM"/>
</dbReference>
<dbReference type="GO" id="GO:0005743">
    <property type="term" value="C:mitochondrial inner membrane"/>
    <property type="evidence" value="ECO:0007669"/>
    <property type="project" value="UniProtKB-SubCell"/>
</dbReference>
<evidence type="ECO:0000256" key="4">
    <source>
        <dbReference type="ARBA" id="ARBA00012944"/>
    </source>
</evidence>
<keyword evidence="15 21" id="KW-0496">Mitochondrion</keyword>
<feature type="domain" description="NADH:quinone oxidoreductase/Mrp antiporter transmembrane" evidence="20">
    <location>
        <begin position="65"/>
        <end position="290"/>
    </location>
</feature>
<keyword evidence="6" id="KW-0813">Transport</keyword>
<gene>
    <name evidence="21" type="primary">ND2</name>
</gene>
<proteinExistence type="inferred from homology"/>
<dbReference type="GO" id="GO:0008137">
    <property type="term" value="F:NADH dehydrogenase (ubiquinone) activity"/>
    <property type="evidence" value="ECO:0007669"/>
    <property type="project" value="UniProtKB-EC"/>
</dbReference>
<feature type="transmembrane region" description="Helical" evidence="19">
    <location>
        <begin position="325"/>
        <end position="342"/>
    </location>
</feature>
<feature type="transmembrane region" description="Helical" evidence="19">
    <location>
        <begin position="7"/>
        <end position="29"/>
    </location>
</feature>
<accession>A0A8A3UTY3</accession>